<dbReference type="InterPro" id="IPR041667">
    <property type="entry name" value="Cupin_8"/>
</dbReference>
<evidence type="ECO:0000256" key="6">
    <source>
        <dbReference type="ARBA" id="ARBA00023242"/>
    </source>
</evidence>
<dbReference type="InterPro" id="IPR003347">
    <property type="entry name" value="JmjC_dom"/>
</dbReference>
<keyword evidence="5" id="KW-0408">Iron</keyword>
<evidence type="ECO:0000313" key="11">
    <source>
        <dbReference type="EMBL" id="JAG20273.1"/>
    </source>
</evidence>
<comment type="cofactor">
    <cofactor evidence="1">
        <name>Fe(2+)</name>
        <dbReference type="ChEBI" id="CHEBI:29033"/>
    </cofactor>
</comment>
<dbReference type="PROSITE" id="PS51184">
    <property type="entry name" value="JMJC"/>
    <property type="match status" value="1"/>
</dbReference>
<dbReference type="GO" id="GO:0005634">
    <property type="term" value="C:nucleus"/>
    <property type="evidence" value="ECO:0007669"/>
    <property type="project" value="UniProtKB-SubCell"/>
</dbReference>
<evidence type="ECO:0000256" key="5">
    <source>
        <dbReference type="ARBA" id="ARBA00023004"/>
    </source>
</evidence>
<dbReference type="GO" id="GO:0046872">
    <property type="term" value="F:metal ion binding"/>
    <property type="evidence" value="ECO:0007669"/>
    <property type="project" value="UniProtKB-KW"/>
</dbReference>
<protein>
    <submittedName>
        <fullName evidence="11">Lysine-specific demethylase 8</fullName>
    </submittedName>
</protein>
<dbReference type="GO" id="GO:0008168">
    <property type="term" value="F:methyltransferase activity"/>
    <property type="evidence" value="ECO:0007669"/>
    <property type="project" value="UniProtKB-KW"/>
</dbReference>
<evidence type="ECO:0000256" key="1">
    <source>
        <dbReference type="ARBA" id="ARBA00001954"/>
    </source>
</evidence>
<keyword evidence="11" id="KW-0808">Transferase</keyword>
<name>A0A0A9XN69_LYGHE</name>
<dbReference type="AlphaFoldDB" id="A0A0A9XN69"/>
<dbReference type="EMBL" id="GBHO01023332">
    <property type="protein sequence ID" value="JAG20272.1"/>
    <property type="molecule type" value="Transcribed_RNA"/>
</dbReference>
<dbReference type="SMART" id="SM00558">
    <property type="entry name" value="JmjC"/>
    <property type="match status" value="1"/>
</dbReference>
<dbReference type="PANTHER" id="PTHR12461">
    <property type="entry name" value="HYPOXIA-INDUCIBLE FACTOR 1 ALPHA INHIBITOR-RELATED"/>
    <property type="match status" value="1"/>
</dbReference>
<evidence type="ECO:0000259" key="7">
    <source>
        <dbReference type="PROSITE" id="PS51184"/>
    </source>
</evidence>
<evidence type="ECO:0000313" key="10">
    <source>
        <dbReference type="EMBL" id="JAG20272.1"/>
    </source>
</evidence>
<evidence type="ECO:0000256" key="2">
    <source>
        <dbReference type="ARBA" id="ARBA00004123"/>
    </source>
</evidence>
<keyword evidence="6" id="KW-0539">Nucleus</keyword>
<dbReference type="FunFam" id="2.60.120.650:FF:000061">
    <property type="entry name" value="Glucosamine 6-phosphate N-acetyltransferase"/>
    <property type="match status" value="1"/>
</dbReference>
<evidence type="ECO:0000313" key="9">
    <source>
        <dbReference type="EMBL" id="JAG20271.1"/>
    </source>
</evidence>
<dbReference type="Pfam" id="PF13621">
    <property type="entry name" value="Cupin_8"/>
    <property type="match status" value="1"/>
</dbReference>
<dbReference type="EMBL" id="GBHO01023334">
    <property type="protein sequence ID" value="JAG20270.1"/>
    <property type="molecule type" value="Transcribed_RNA"/>
</dbReference>
<feature type="domain" description="JmjC" evidence="7">
    <location>
        <begin position="274"/>
        <end position="412"/>
    </location>
</feature>
<accession>A0A0A9XN69</accession>
<dbReference type="Gene3D" id="2.60.120.650">
    <property type="entry name" value="Cupin"/>
    <property type="match status" value="1"/>
</dbReference>
<keyword evidence="11" id="KW-0489">Methyltransferase</keyword>
<evidence type="ECO:0000256" key="4">
    <source>
        <dbReference type="ARBA" id="ARBA00023002"/>
    </source>
</evidence>
<dbReference type="SUPFAM" id="SSF51197">
    <property type="entry name" value="Clavaminate synthase-like"/>
    <property type="match status" value="1"/>
</dbReference>
<gene>
    <name evidence="11" type="primary">Jmjd5_3</name>
    <name evidence="9" type="synonym">Jmjd5_0</name>
    <name evidence="10" type="synonym">Jmjd5_1</name>
    <name evidence="8" type="synonym">Jmjd5_2</name>
    <name evidence="9" type="ORF">CM83_48284</name>
    <name evidence="11" type="ORF">CM83_48285</name>
    <name evidence="10" type="ORF">CM83_48286</name>
    <name evidence="8" type="ORF">CM83_48287</name>
</gene>
<proteinExistence type="predicted"/>
<organism evidence="11">
    <name type="scientific">Lygus hesperus</name>
    <name type="common">Western plant bug</name>
    <dbReference type="NCBI Taxonomy" id="30085"/>
    <lineage>
        <taxon>Eukaryota</taxon>
        <taxon>Metazoa</taxon>
        <taxon>Ecdysozoa</taxon>
        <taxon>Arthropoda</taxon>
        <taxon>Hexapoda</taxon>
        <taxon>Insecta</taxon>
        <taxon>Pterygota</taxon>
        <taxon>Neoptera</taxon>
        <taxon>Paraneoptera</taxon>
        <taxon>Hemiptera</taxon>
        <taxon>Heteroptera</taxon>
        <taxon>Panheteroptera</taxon>
        <taxon>Cimicomorpha</taxon>
        <taxon>Miridae</taxon>
        <taxon>Mirini</taxon>
        <taxon>Lygus</taxon>
    </lineage>
</organism>
<evidence type="ECO:0000313" key="8">
    <source>
        <dbReference type="EMBL" id="JAG20270.1"/>
    </source>
</evidence>
<comment type="subcellular location">
    <subcellularLocation>
        <location evidence="2">Nucleus</location>
    </subcellularLocation>
</comment>
<sequence>MDIPTAIRELKKLQENSMILECIKSASPDVEYLLDTLREAVFWNKVSNPIETAVNAVIDISWEECNIGHWSSVPETPKTVYAYASFQKVIICLMKAANDVDNRSACLNEAIKAADLGLMLGKGYQRQLTQAASLVTSLISQEYNVTPAPNETSCSREPNESEMNENVFTEKSNAVPIGRLRCPSLEEFNTKHFSSRTPVILTGCINHWPAMTRWNDISYLLNTAGPRTVPIEIGSSYTQKDWGMELSSLQDFINKYILQGQKKVGYLAQHQLFDQIPELRKDIVIPDYCCLTDTDESDCNVNINAWFGPANTLTPLHHDPKHNLLCQVVGTKRILLFSPNDSEFLYPHEETLLNNTAQVDPYHPDIEKFPKFEQAVVYYCNLRPGEMLYIPPKWWHHVVSLNVSFSVSFWWD</sequence>
<dbReference type="EMBL" id="GBHO01023331">
    <property type="protein sequence ID" value="JAG20273.1"/>
    <property type="molecule type" value="Transcribed_RNA"/>
</dbReference>
<evidence type="ECO:0000256" key="3">
    <source>
        <dbReference type="ARBA" id="ARBA00022723"/>
    </source>
</evidence>
<reference evidence="11" key="2">
    <citation type="submission" date="2014-07" db="EMBL/GenBank/DDBJ databases">
        <authorList>
            <person name="Hull J."/>
        </authorList>
    </citation>
    <scope>NUCLEOTIDE SEQUENCE</scope>
</reference>
<dbReference type="GO" id="GO:0051864">
    <property type="term" value="F:histone H3K36 demethylase activity"/>
    <property type="evidence" value="ECO:0007669"/>
    <property type="project" value="TreeGrafter"/>
</dbReference>
<dbReference type="PANTHER" id="PTHR12461:SF106">
    <property type="entry name" value="BIFUNCTIONAL PEPTIDASE AND ARGINYL-HYDROXYLASE JMJD5"/>
    <property type="match status" value="1"/>
</dbReference>
<dbReference type="EMBL" id="GBHO01023333">
    <property type="protein sequence ID" value="JAG20271.1"/>
    <property type="molecule type" value="Transcribed_RNA"/>
</dbReference>
<reference evidence="11" key="1">
    <citation type="journal article" date="2014" name="PLoS ONE">
        <title>Transcriptome-Based Identification of ABC Transporters in the Western Tarnished Plant Bug Lygus hesperus.</title>
        <authorList>
            <person name="Hull J.J."/>
            <person name="Chaney K."/>
            <person name="Geib S.M."/>
            <person name="Fabrick J.A."/>
            <person name="Brent C.S."/>
            <person name="Walsh D."/>
            <person name="Lavine L.C."/>
        </authorList>
    </citation>
    <scope>NUCLEOTIDE SEQUENCE</scope>
</reference>
<keyword evidence="3" id="KW-0479">Metal-binding</keyword>
<keyword evidence="4" id="KW-0560">Oxidoreductase</keyword>
<dbReference type="GO" id="GO:0032259">
    <property type="term" value="P:methylation"/>
    <property type="evidence" value="ECO:0007669"/>
    <property type="project" value="UniProtKB-KW"/>
</dbReference>